<dbReference type="Gene3D" id="2.70.20.10">
    <property type="entry name" value="Topoisomerase I, domain 3"/>
    <property type="match status" value="1"/>
</dbReference>
<dbReference type="Pfam" id="PF01751">
    <property type="entry name" value="Toprim"/>
    <property type="match status" value="1"/>
</dbReference>
<dbReference type="PROSITE" id="PS52039">
    <property type="entry name" value="TOPO_IA_2"/>
    <property type="match status" value="1"/>
</dbReference>
<evidence type="ECO:0000256" key="4">
    <source>
        <dbReference type="ARBA" id="ARBA00022842"/>
    </source>
</evidence>
<dbReference type="Proteomes" id="UP000050280">
    <property type="component" value="Unassembled WGS sequence"/>
</dbReference>
<gene>
    <name evidence="8" type="primary">topA</name>
    <name evidence="11" type="ORF">I595_1052</name>
</gene>
<dbReference type="PANTHER" id="PTHR42785:SF1">
    <property type="entry name" value="DNA TOPOISOMERASE"/>
    <property type="match status" value="1"/>
</dbReference>
<organism evidence="11 12">
    <name type="scientific">Croceitalea dokdonensis DOKDO 023</name>
    <dbReference type="NCBI Taxonomy" id="1300341"/>
    <lineage>
        <taxon>Bacteria</taxon>
        <taxon>Pseudomonadati</taxon>
        <taxon>Bacteroidota</taxon>
        <taxon>Flavobacteriia</taxon>
        <taxon>Flavobacteriales</taxon>
        <taxon>Flavobacteriaceae</taxon>
        <taxon>Croceitalea</taxon>
    </lineage>
</organism>
<sequence length="831" mass="93337">MPKNLVIVESPAKAKTIEKFLGKDFQVESSFGHIADLPSKELGVDVENDFQPKYIVDKDKKALVTKLKGLAKKAETIWLASDEDREGEAISWHLAEELGLTSKNTKRIVFNSITKSAIQKAIENPREINYNLVNAQQARRVLDRLVGYQLSPVLWKKIKPGLSAGRVQSVAVRLIVEREREIEAFTPEASYRIKGMFKTKGGKTFEAKLNKTFGSKEDAASFLKQNISTDFSVAKLDKKPAKKSPAAPFTTSTLQQEASRKLYFSVGRTMQVAQRLYEAGLITYMRTDSVNLSKEALTAAKEAIVANYGESYSTVRNYTGKSKGAQEAHEAIRPTDMKLQSPSLERDQSKLYELIWKRTLASQMSDAQLERTNVRISSSGHQEEFTANGEVIKFEGFLKVYLEGTDDEETAEEQDGMLPAMVVGEALKNQYITATERFSRPPYRYSEASLVKKLEELGIGRPSTYAPTISTVINRGYVEKGTIEGSERKYAQLVLEDGEIKEKGLSEMVGSDKGKMVPTDIGMIVNDFLVTHFTKILDYNFTAKVEEDFDEIATGDEDWKKVMKAFYDDFNPTVQDVEANAERASGERILGNDPASGKPILVRLGKFGPMAQIGDAEDDEKRFASLLPDQSITTITFEEALELFKLPRKLGVYEGEEVEANVGRYGPYVKFGKKFISLDKGESAFEVEMDRAIELIKAKQKADAPIAHYEDKEVTKGVGRFGPFLKWNGMFINVNKKYDFDNLTKDDIVELIEAKKQKEIEKLVQEWPEEGIRIEKARWGRHNIIKGKVKVELSKDVDASKIALDEAQALIEKKMPKKKTRAKAKPKAKKS</sequence>
<dbReference type="CDD" id="cd03363">
    <property type="entry name" value="TOPRIM_TopoIA_TopoI"/>
    <property type="match status" value="1"/>
</dbReference>
<evidence type="ECO:0000256" key="3">
    <source>
        <dbReference type="ARBA" id="ARBA00022723"/>
    </source>
</evidence>
<dbReference type="PATRIC" id="fig|1300341.3.peg.1257"/>
<dbReference type="RefSeq" id="WP_054558255.1">
    <property type="nucleotide sequence ID" value="NZ_LDJX01000002.1"/>
</dbReference>
<dbReference type="EMBL" id="LDJX01000002">
    <property type="protein sequence ID" value="KPM32626.1"/>
    <property type="molecule type" value="Genomic_DNA"/>
</dbReference>
<dbReference type="Pfam" id="PF13368">
    <property type="entry name" value="Toprim_C_rpt"/>
    <property type="match status" value="3"/>
</dbReference>
<accession>A0A0P7AGP7</accession>
<protein>
    <recommendedName>
        <fullName evidence="8">DNA topoisomerase 1</fullName>
        <ecNumber evidence="8">5.6.2.1</ecNumber>
    </recommendedName>
    <alternativeName>
        <fullName evidence="8">DNA topoisomerase I</fullName>
    </alternativeName>
</protein>
<feature type="site" description="Interaction with DNA" evidence="8">
    <location>
        <position position="286"/>
    </location>
</feature>
<dbReference type="PRINTS" id="PR00417">
    <property type="entry name" value="PRTPISMRASEI"/>
</dbReference>
<feature type="site" description="Interaction with DNA" evidence="8">
    <location>
        <position position="139"/>
    </location>
</feature>
<dbReference type="EC" id="5.6.2.1" evidence="8"/>
<feature type="region of interest" description="Interaction with DNA" evidence="8">
    <location>
        <begin position="163"/>
        <end position="168"/>
    </location>
</feature>
<comment type="catalytic activity">
    <reaction evidence="1 8">
        <text>ATP-independent breakage of single-stranded DNA, followed by passage and rejoining.</text>
        <dbReference type="EC" id="5.6.2.1"/>
    </reaction>
</comment>
<feature type="domain" description="Toprim" evidence="9">
    <location>
        <begin position="3"/>
        <end position="115"/>
    </location>
</feature>
<evidence type="ECO:0000256" key="5">
    <source>
        <dbReference type="ARBA" id="ARBA00023029"/>
    </source>
</evidence>
<dbReference type="InterPro" id="IPR034149">
    <property type="entry name" value="TOPRIM_TopoI"/>
</dbReference>
<evidence type="ECO:0000259" key="9">
    <source>
        <dbReference type="PROSITE" id="PS50880"/>
    </source>
</evidence>
<dbReference type="CDD" id="cd00186">
    <property type="entry name" value="TOP1Ac"/>
    <property type="match status" value="1"/>
</dbReference>
<dbReference type="Pfam" id="PF01131">
    <property type="entry name" value="Topoisom_bac"/>
    <property type="match status" value="2"/>
</dbReference>
<dbReference type="SUPFAM" id="SSF56712">
    <property type="entry name" value="Prokaryotic type I DNA topoisomerase"/>
    <property type="match status" value="1"/>
</dbReference>
<comment type="subunit">
    <text evidence="8">Monomer.</text>
</comment>
<dbReference type="OrthoDB" id="9804262at2"/>
<dbReference type="PROSITE" id="PS50880">
    <property type="entry name" value="TOPRIM"/>
    <property type="match status" value="1"/>
</dbReference>
<dbReference type="InterPro" id="IPR006171">
    <property type="entry name" value="TOPRIM_dom"/>
</dbReference>
<dbReference type="Gene3D" id="1.10.460.10">
    <property type="entry name" value="Topoisomerase I, domain 2"/>
    <property type="match status" value="1"/>
</dbReference>
<evidence type="ECO:0000256" key="2">
    <source>
        <dbReference type="ARBA" id="ARBA00009446"/>
    </source>
</evidence>
<feature type="active site" description="O-(5'-phospho-DNA)-tyrosine intermediate" evidence="8">
    <location>
        <position position="284"/>
    </location>
</feature>
<dbReference type="GO" id="GO:0003677">
    <property type="term" value="F:DNA binding"/>
    <property type="evidence" value="ECO:0007669"/>
    <property type="project" value="UniProtKB-KW"/>
</dbReference>
<evidence type="ECO:0000313" key="11">
    <source>
        <dbReference type="EMBL" id="KPM32626.1"/>
    </source>
</evidence>
<dbReference type="InterPro" id="IPR005733">
    <property type="entry name" value="TopoI_bac-type"/>
</dbReference>
<dbReference type="InterPro" id="IPR028612">
    <property type="entry name" value="Topoisom_1_IA"/>
</dbReference>
<dbReference type="InterPro" id="IPR023406">
    <property type="entry name" value="Topo_IA_AS"/>
</dbReference>
<feature type="site" description="Interaction with DNA" evidence="8">
    <location>
        <position position="33"/>
    </location>
</feature>
<dbReference type="STRING" id="1300341.I595_1052"/>
<dbReference type="GO" id="GO:0046872">
    <property type="term" value="F:metal ion binding"/>
    <property type="evidence" value="ECO:0007669"/>
    <property type="project" value="UniProtKB-KW"/>
</dbReference>
<proteinExistence type="inferred from homology"/>
<dbReference type="InterPro" id="IPR003601">
    <property type="entry name" value="Topo_IA_2"/>
</dbReference>
<dbReference type="InterPro" id="IPR025589">
    <property type="entry name" value="Toprim_C_rpt"/>
</dbReference>
<dbReference type="InterPro" id="IPR000380">
    <property type="entry name" value="Topo_IA"/>
</dbReference>
<keyword evidence="5 8" id="KW-0799">Topoisomerase</keyword>
<dbReference type="HAMAP" id="MF_00952">
    <property type="entry name" value="Topoisom_1_prok"/>
    <property type="match status" value="1"/>
</dbReference>
<feature type="site" description="Interaction with DNA" evidence="8">
    <location>
        <position position="140"/>
    </location>
</feature>
<dbReference type="GO" id="GO:0003917">
    <property type="term" value="F:DNA topoisomerase type I (single strand cut, ATP-independent) activity"/>
    <property type="evidence" value="ECO:0007669"/>
    <property type="project" value="UniProtKB-UniRule"/>
</dbReference>
<comment type="caution">
    <text evidence="11">The sequence shown here is derived from an EMBL/GenBank/DDBJ whole genome shotgun (WGS) entry which is preliminary data.</text>
</comment>
<dbReference type="Gene3D" id="1.10.290.10">
    <property type="entry name" value="Topoisomerase I, domain 4"/>
    <property type="match status" value="1"/>
</dbReference>
<comment type="similarity">
    <text evidence="2 8">Belongs to the type IA topoisomerase family.</text>
</comment>
<feature type="site" description="Interaction with DNA" evidence="8">
    <location>
        <position position="155"/>
    </location>
</feature>
<keyword evidence="7 8" id="KW-0413">Isomerase</keyword>
<evidence type="ECO:0000313" key="12">
    <source>
        <dbReference type="Proteomes" id="UP000050280"/>
    </source>
</evidence>
<dbReference type="SMART" id="SM00436">
    <property type="entry name" value="TOP1Bc"/>
    <property type="match status" value="1"/>
</dbReference>
<dbReference type="SMART" id="SM00437">
    <property type="entry name" value="TOP1Ac"/>
    <property type="match status" value="1"/>
</dbReference>
<dbReference type="Gene3D" id="3.40.50.140">
    <property type="match status" value="1"/>
</dbReference>
<dbReference type="NCBIfam" id="TIGR01051">
    <property type="entry name" value="topA_bact"/>
    <property type="match status" value="1"/>
</dbReference>
<dbReference type="InterPro" id="IPR003602">
    <property type="entry name" value="Topo_IA_DNA-bd_dom"/>
</dbReference>
<dbReference type="InterPro" id="IPR023405">
    <property type="entry name" value="Topo_IA_core_domain"/>
</dbReference>
<dbReference type="SMART" id="SM00493">
    <property type="entry name" value="TOPRIM"/>
    <property type="match status" value="1"/>
</dbReference>
<reference evidence="11 12" key="1">
    <citation type="submission" date="2015-09" db="EMBL/GenBank/DDBJ databases">
        <title>Genome sequence of the marine flavobacterium Croceitalea dokdonensis DOKDO 023 that contains proton- and sodium-pumping rhodopsins.</title>
        <authorList>
            <person name="Kwon S.-K."/>
            <person name="Lee H.K."/>
            <person name="Kwak M.-J."/>
            <person name="Kim J.F."/>
        </authorList>
    </citation>
    <scope>NUCLEOTIDE SEQUENCE [LARGE SCALE GENOMIC DNA]</scope>
    <source>
        <strain evidence="11 12">DOKDO 023</strain>
    </source>
</reference>
<dbReference type="PROSITE" id="PS00396">
    <property type="entry name" value="TOPO_IA_1"/>
    <property type="match status" value="1"/>
</dbReference>
<feature type="domain" description="Topo IA-type catalytic" evidence="10">
    <location>
        <begin position="129"/>
        <end position="574"/>
    </location>
</feature>
<keyword evidence="12" id="KW-1185">Reference proteome</keyword>
<evidence type="ECO:0000256" key="7">
    <source>
        <dbReference type="ARBA" id="ARBA00023235"/>
    </source>
</evidence>
<name>A0A0P7AGP7_9FLAO</name>
<evidence type="ECO:0000256" key="1">
    <source>
        <dbReference type="ARBA" id="ARBA00000213"/>
    </source>
</evidence>
<dbReference type="InterPro" id="IPR013497">
    <property type="entry name" value="Topo_IA_cen"/>
</dbReference>
<dbReference type="PANTHER" id="PTHR42785">
    <property type="entry name" value="DNA TOPOISOMERASE, TYPE IA, CORE"/>
    <property type="match status" value="1"/>
</dbReference>
<dbReference type="InterPro" id="IPR013826">
    <property type="entry name" value="Topo_IA_cen_sub3"/>
</dbReference>
<dbReference type="AlphaFoldDB" id="A0A0P7AGP7"/>
<feature type="site" description="Interaction with DNA" evidence="8">
    <location>
        <position position="143"/>
    </location>
</feature>
<feature type="site" description="Interaction with DNA" evidence="8">
    <location>
        <position position="148"/>
    </location>
</feature>
<dbReference type="InterPro" id="IPR013825">
    <property type="entry name" value="Topo_IA_cen_sub2"/>
</dbReference>
<keyword evidence="3" id="KW-0479">Metal-binding</keyword>
<keyword evidence="4" id="KW-0460">Magnesium</keyword>
<dbReference type="InterPro" id="IPR013824">
    <property type="entry name" value="Topo_IA_cen_sub1"/>
</dbReference>
<evidence type="ECO:0000256" key="8">
    <source>
        <dbReference type="HAMAP-Rule" id="MF_00952"/>
    </source>
</evidence>
<dbReference type="GO" id="GO:0006265">
    <property type="term" value="P:DNA topological change"/>
    <property type="evidence" value="ECO:0007669"/>
    <property type="project" value="UniProtKB-UniRule"/>
</dbReference>
<keyword evidence="6 8" id="KW-0238">DNA-binding</keyword>
<evidence type="ECO:0000256" key="6">
    <source>
        <dbReference type="ARBA" id="ARBA00023125"/>
    </source>
</evidence>
<comment type="function">
    <text evidence="8">Releases the supercoiling and torsional tension of DNA, which is introduced during the DNA replication and transcription, by transiently cleaving and rejoining one strand of the DNA duplex. Introduces a single-strand break via transesterification at a target site in duplex DNA. The scissile phosphodiester is attacked by the catalytic tyrosine of the enzyme, resulting in the formation of a DNA-(5'-phosphotyrosyl)-enzyme intermediate and the expulsion of a 3'-OH DNA strand. The free DNA strand then undergoes passage around the unbroken strand, thus removing DNA supercoils. Finally, in the religation step, the DNA 3'-OH attacks the covalent intermediate to expel the active-site tyrosine and restore the DNA phosphodiester backbone.</text>
</comment>
<evidence type="ECO:0000259" key="10">
    <source>
        <dbReference type="PROSITE" id="PS52039"/>
    </source>
</evidence>
<feature type="site" description="Interaction with DNA" evidence="8">
    <location>
        <position position="475"/>
    </location>
</feature>